<dbReference type="Proteomes" id="UP000504627">
    <property type="component" value="Unplaced"/>
</dbReference>
<dbReference type="AlphaFoldDB" id="A0A7R5KYJ4"/>
<proteinExistence type="predicted"/>
<organism evidence="2 3">
    <name type="scientific">Pipra filicauda</name>
    <name type="common">Wire-tailed manakin</name>
    <dbReference type="NCBI Taxonomy" id="649802"/>
    <lineage>
        <taxon>Eukaryota</taxon>
        <taxon>Metazoa</taxon>
        <taxon>Chordata</taxon>
        <taxon>Craniata</taxon>
        <taxon>Vertebrata</taxon>
        <taxon>Euteleostomi</taxon>
        <taxon>Archelosauria</taxon>
        <taxon>Archosauria</taxon>
        <taxon>Dinosauria</taxon>
        <taxon>Saurischia</taxon>
        <taxon>Theropoda</taxon>
        <taxon>Coelurosauria</taxon>
        <taxon>Aves</taxon>
        <taxon>Neognathae</taxon>
        <taxon>Neoaves</taxon>
        <taxon>Telluraves</taxon>
        <taxon>Australaves</taxon>
        <taxon>Passeriformes</taxon>
        <taxon>Pipridae</taxon>
        <taxon>Pipra</taxon>
    </lineage>
</organism>
<evidence type="ECO:0000256" key="1">
    <source>
        <dbReference type="SAM" id="MobiDB-lite"/>
    </source>
</evidence>
<accession>A0A7R5KYJ4</accession>
<keyword evidence="2" id="KW-1185">Reference proteome</keyword>
<reference evidence="3" key="1">
    <citation type="submission" date="2025-08" db="UniProtKB">
        <authorList>
            <consortium name="RefSeq"/>
        </authorList>
    </citation>
    <scope>IDENTIFICATION</scope>
    <source>
        <tissue evidence="3">Muscle</tissue>
    </source>
</reference>
<evidence type="ECO:0000313" key="3">
    <source>
        <dbReference type="RefSeq" id="XP_039241669.1"/>
    </source>
</evidence>
<dbReference type="RefSeq" id="XP_039241669.1">
    <property type="nucleotide sequence ID" value="XM_039385735.1"/>
</dbReference>
<feature type="region of interest" description="Disordered" evidence="1">
    <location>
        <begin position="1"/>
        <end position="87"/>
    </location>
</feature>
<name>A0A7R5KYJ4_9PASS</name>
<dbReference type="GeneID" id="120324134"/>
<evidence type="ECO:0000313" key="2">
    <source>
        <dbReference type="Proteomes" id="UP000504627"/>
    </source>
</evidence>
<gene>
    <name evidence="3" type="primary">LOC120324134</name>
</gene>
<protein>
    <submittedName>
        <fullName evidence="3">Collagen alpha-1(II) chain-like</fullName>
    </submittedName>
</protein>
<sequence length="202" mass="21086">MQGGPRLTPLGFGKGRVWRRRQAGPGGASRAGPAGALRARRSWGERGGQSAAPPPARAAPAAGGERGQRLPGARPRRQYRSAPPAPRRVALRLRRALCPRGGAGAAVGPAVLRALGGSYRAVPPGRGASPSPGATGTDPFKRKAKAFVRPLLGEARERRALHTGTLAGRGCGILPSALPQHDRVPKQLLIVNRFIVRQSSGR</sequence>
<dbReference type="InParanoid" id="A0A7R5KYJ4"/>